<protein>
    <submittedName>
        <fullName evidence="1">Uncharacterized protein</fullName>
    </submittedName>
</protein>
<reference evidence="1" key="1">
    <citation type="submission" date="2021-02" db="EMBL/GenBank/DDBJ databases">
        <authorList>
            <consortium name="DOE Joint Genome Institute"/>
            <person name="Ahrendt S."/>
            <person name="Looney B.P."/>
            <person name="Miyauchi S."/>
            <person name="Morin E."/>
            <person name="Drula E."/>
            <person name="Courty P.E."/>
            <person name="Chicoki N."/>
            <person name="Fauchery L."/>
            <person name="Kohler A."/>
            <person name="Kuo A."/>
            <person name="Labutti K."/>
            <person name="Pangilinan J."/>
            <person name="Lipzen A."/>
            <person name="Riley R."/>
            <person name="Andreopoulos W."/>
            <person name="He G."/>
            <person name="Johnson J."/>
            <person name="Barry K.W."/>
            <person name="Grigoriev I.V."/>
            <person name="Nagy L."/>
            <person name="Hibbett D."/>
            <person name="Henrissat B."/>
            <person name="Matheny P.B."/>
            <person name="Labbe J."/>
            <person name="Martin F."/>
        </authorList>
    </citation>
    <scope>NUCLEOTIDE SEQUENCE</scope>
    <source>
        <strain evidence="1">EC-137</strain>
    </source>
</reference>
<sequence length="112" mass="12396">MTRCEIIQDQVKIAYGDDDFLGYFFSVEDARVSWAKDATQEMNTVAESVAADGGGSYLSLTTGLGIGKRISAVTMAGYMRRYGVPDPQIEKMFRGQPMAALPKETYRLVRDV</sequence>
<proteinExistence type="predicted"/>
<accession>A0ACB8QCN3</accession>
<comment type="caution">
    <text evidence="1">The sequence shown here is derived from an EMBL/GenBank/DDBJ whole genome shotgun (WGS) entry which is preliminary data.</text>
</comment>
<evidence type="ECO:0000313" key="2">
    <source>
        <dbReference type="Proteomes" id="UP000814128"/>
    </source>
</evidence>
<dbReference type="Proteomes" id="UP000814128">
    <property type="component" value="Unassembled WGS sequence"/>
</dbReference>
<keyword evidence="2" id="KW-1185">Reference proteome</keyword>
<gene>
    <name evidence="1" type="ORF">K488DRAFT_88596</name>
</gene>
<dbReference type="EMBL" id="MU273668">
    <property type="protein sequence ID" value="KAI0029559.1"/>
    <property type="molecule type" value="Genomic_DNA"/>
</dbReference>
<reference evidence="1" key="2">
    <citation type="journal article" date="2022" name="New Phytol.">
        <title>Evolutionary transition to the ectomycorrhizal habit in the genomes of a hyperdiverse lineage of mushroom-forming fungi.</title>
        <authorList>
            <person name="Looney B."/>
            <person name="Miyauchi S."/>
            <person name="Morin E."/>
            <person name="Drula E."/>
            <person name="Courty P.E."/>
            <person name="Kohler A."/>
            <person name="Kuo A."/>
            <person name="LaButti K."/>
            <person name="Pangilinan J."/>
            <person name="Lipzen A."/>
            <person name="Riley R."/>
            <person name="Andreopoulos W."/>
            <person name="He G."/>
            <person name="Johnson J."/>
            <person name="Nolan M."/>
            <person name="Tritt A."/>
            <person name="Barry K.W."/>
            <person name="Grigoriev I.V."/>
            <person name="Nagy L.G."/>
            <person name="Hibbett D."/>
            <person name="Henrissat B."/>
            <person name="Matheny P.B."/>
            <person name="Labbe J."/>
            <person name="Martin F.M."/>
        </authorList>
    </citation>
    <scope>NUCLEOTIDE SEQUENCE</scope>
    <source>
        <strain evidence="1">EC-137</strain>
    </source>
</reference>
<organism evidence="1 2">
    <name type="scientific">Vararia minispora EC-137</name>
    <dbReference type="NCBI Taxonomy" id="1314806"/>
    <lineage>
        <taxon>Eukaryota</taxon>
        <taxon>Fungi</taxon>
        <taxon>Dikarya</taxon>
        <taxon>Basidiomycota</taxon>
        <taxon>Agaricomycotina</taxon>
        <taxon>Agaricomycetes</taxon>
        <taxon>Russulales</taxon>
        <taxon>Lachnocladiaceae</taxon>
        <taxon>Vararia</taxon>
    </lineage>
</organism>
<name>A0ACB8QCN3_9AGAM</name>
<evidence type="ECO:0000313" key="1">
    <source>
        <dbReference type="EMBL" id="KAI0029559.1"/>
    </source>
</evidence>